<dbReference type="STRING" id="1420851.AU255_09220"/>
<comment type="caution">
    <text evidence="1">The sequence shown here is derived from an EMBL/GenBank/DDBJ whole genome shotgun (WGS) entry which is preliminary data.</text>
</comment>
<gene>
    <name evidence="1" type="ORF">AU255_09220</name>
</gene>
<dbReference type="RefSeq" id="WP_080522623.1">
    <property type="nucleotide sequence ID" value="NZ_LPUF01000001.1"/>
</dbReference>
<proteinExistence type="predicted"/>
<protein>
    <submittedName>
        <fullName evidence="1">Uncharacterized protein</fullName>
    </submittedName>
</protein>
<dbReference type="Proteomes" id="UP000191980">
    <property type="component" value="Unassembled WGS sequence"/>
</dbReference>
<evidence type="ECO:0000313" key="1">
    <source>
        <dbReference type="EMBL" id="OQK18018.1"/>
    </source>
</evidence>
<reference evidence="1 2" key="1">
    <citation type="submission" date="2015-12" db="EMBL/GenBank/DDBJ databases">
        <authorList>
            <person name="Shamseldin A."/>
            <person name="Moawad H."/>
            <person name="Abd El-Rahim W.M."/>
            <person name="Sadowsky M.J."/>
        </authorList>
    </citation>
    <scope>NUCLEOTIDE SEQUENCE [LARGE SCALE GENOMIC DNA]</scope>
    <source>
        <strain evidence="1 2">WF1</strain>
    </source>
</reference>
<evidence type="ECO:0000313" key="2">
    <source>
        <dbReference type="Proteomes" id="UP000191980"/>
    </source>
</evidence>
<dbReference type="EMBL" id="LPUF01000001">
    <property type="protein sequence ID" value="OQK18018.1"/>
    <property type="molecule type" value="Genomic_DNA"/>
</dbReference>
<accession>A0A1V8M912</accession>
<dbReference type="AlphaFoldDB" id="A0A1V8M912"/>
<name>A0A1V8M912_9GAMM</name>
<sequence>MINPEKLESALAKNAVNAKKALDAIRVEIDNIDDEIHWLENSPLCLDDAKAKIRSFIKKNTTANGIEQFFYDHELQANGVFDVRVKLDSEIRVVDSFLTGRGGIADLSQIMCSLFGQNLQRILEDMATKAAKNIQSGPMLHERPKLKTELLTKKRTLEIEEEAIICASERLGGRGFYRRHDCNPEVVLMMEKEDA</sequence>
<organism evidence="1 2">
    <name type="scientific">Methyloprofundus sedimenti</name>
    <dbReference type="NCBI Taxonomy" id="1420851"/>
    <lineage>
        <taxon>Bacteria</taxon>
        <taxon>Pseudomonadati</taxon>
        <taxon>Pseudomonadota</taxon>
        <taxon>Gammaproteobacteria</taxon>
        <taxon>Methylococcales</taxon>
        <taxon>Methylococcaceae</taxon>
        <taxon>Methyloprofundus</taxon>
    </lineage>
</organism>
<keyword evidence="2" id="KW-1185">Reference proteome</keyword>